<sequence length="112" mass="11985">MAFEDTSLENEGDCFYSGVINSDSSQGHAALSACGENPGFHGILMVDSKMYILEPQKALIDNDSVKSEIAHSLTAMSDDVTCGFQKCGKRNPDAPLGKPYHSSNELNENLGA</sequence>
<accession>A0A8J2KQ93</accession>
<dbReference type="Proteomes" id="UP000708208">
    <property type="component" value="Unassembled WGS sequence"/>
</dbReference>
<feature type="compositionally biased region" description="Polar residues" evidence="1">
    <location>
        <begin position="101"/>
        <end position="112"/>
    </location>
</feature>
<proteinExistence type="predicted"/>
<feature type="region of interest" description="Disordered" evidence="1">
    <location>
        <begin position="90"/>
        <end position="112"/>
    </location>
</feature>
<gene>
    <name evidence="2" type="ORF">AFUS01_LOCUS32286</name>
</gene>
<name>A0A8J2KQ93_9HEXA</name>
<protein>
    <submittedName>
        <fullName evidence="2">Uncharacterized protein</fullName>
    </submittedName>
</protein>
<keyword evidence="3" id="KW-1185">Reference proteome</keyword>
<feature type="non-terminal residue" evidence="2">
    <location>
        <position position="1"/>
    </location>
</feature>
<evidence type="ECO:0000313" key="2">
    <source>
        <dbReference type="EMBL" id="CAG7821987.1"/>
    </source>
</evidence>
<comment type="caution">
    <text evidence="2">The sequence shown here is derived from an EMBL/GenBank/DDBJ whole genome shotgun (WGS) entry which is preliminary data.</text>
</comment>
<evidence type="ECO:0000256" key="1">
    <source>
        <dbReference type="SAM" id="MobiDB-lite"/>
    </source>
</evidence>
<organism evidence="2 3">
    <name type="scientific">Allacma fusca</name>
    <dbReference type="NCBI Taxonomy" id="39272"/>
    <lineage>
        <taxon>Eukaryota</taxon>
        <taxon>Metazoa</taxon>
        <taxon>Ecdysozoa</taxon>
        <taxon>Arthropoda</taxon>
        <taxon>Hexapoda</taxon>
        <taxon>Collembola</taxon>
        <taxon>Symphypleona</taxon>
        <taxon>Sminthuridae</taxon>
        <taxon>Allacma</taxon>
    </lineage>
</organism>
<dbReference type="EMBL" id="CAJVCH010525045">
    <property type="protein sequence ID" value="CAG7821987.1"/>
    <property type="molecule type" value="Genomic_DNA"/>
</dbReference>
<evidence type="ECO:0000313" key="3">
    <source>
        <dbReference type="Proteomes" id="UP000708208"/>
    </source>
</evidence>
<reference evidence="2" key="1">
    <citation type="submission" date="2021-06" db="EMBL/GenBank/DDBJ databases">
        <authorList>
            <person name="Hodson N. C."/>
            <person name="Mongue J. A."/>
            <person name="Jaron S. K."/>
        </authorList>
    </citation>
    <scope>NUCLEOTIDE SEQUENCE</scope>
</reference>
<dbReference type="AlphaFoldDB" id="A0A8J2KQ93"/>